<evidence type="ECO:0000256" key="6">
    <source>
        <dbReference type="ARBA" id="ARBA00023136"/>
    </source>
</evidence>
<feature type="transmembrane region" description="Helical" evidence="7">
    <location>
        <begin position="355"/>
        <end position="375"/>
    </location>
</feature>
<feature type="transmembrane region" description="Helical" evidence="7">
    <location>
        <begin position="165"/>
        <end position="187"/>
    </location>
</feature>
<protein>
    <submittedName>
        <fullName evidence="8">Lipopolysaccharide biosynthesis protein</fullName>
    </submittedName>
</protein>
<keyword evidence="5 7" id="KW-1133">Transmembrane helix</keyword>
<feature type="transmembrane region" description="Helical" evidence="7">
    <location>
        <begin position="317"/>
        <end position="334"/>
    </location>
</feature>
<keyword evidence="3" id="KW-1003">Cell membrane</keyword>
<dbReference type="Pfam" id="PF13440">
    <property type="entry name" value="Polysacc_synt_3"/>
    <property type="match status" value="1"/>
</dbReference>
<evidence type="ECO:0000313" key="8">
    <source>
        <dbReference type="EMBL" id="TKI05776.1"/>
    </source>
</evidence>
<feature type="transmembrane region" description="Helical" evidence="7">
    <location>
        <begin position="138"/>
        <end position="159"/>
    </location>
</feature>
<keyword evidence="4 7" id="KW-0812">Transmembrane</keyword>
<dbReference type="CDD" id="cd13127">
    <property type="entry name" value="MATE_tuaB_like"/>
    <property type="match status" value="1"/>
</dbReference>
<feature type="transmembrane region" description="Helical" evidence="7">
    <location>
        <begin position="413"/>
        <end position="431"/>
    </location>
</feature>
<sequence length="441" mass="49776">MSNIRNQAIWMFGGTCFNAILQISQLGILARVLPISELGELSIINAILSVAMVLQDMGMSSYLVHRQVLSRKEQSTIFWVNVFIGFCTGGILLILAYPISYFYNIKQLFYYISLSSLNFFIIGALSQYQSHFIKIKKVIILAKIEMLAKFLSFLFIVIFVKITNLGIYCVIIGLFINALIRLFCLIIKSEKSWHPTFEFNVKTCKEAIKYGSFQLGSQTINQLRTQADSFIIGKILGPEILGIYSLAKELVLRPLQLITPVINRLALPRFAENQHSNVELKKIYLKSTFFIVIICAIGYAFVSLFSPTIVSILYGKNHLKVAAILPLMLVFGMLRPMGGLTGSISQANGKTHIEFLWNIWATMIMLVCLITAVTFHNIGAVAISLSVSQLLISVFVHPLFIKPVVGIDFISYIKQWIFVAIAFVLLIYFINYNDLYINLIK</sequence>
<keyword evidence="6 7" id="KW-0472">Membrane</keyword>
<comment type="subcellular location">
    <subcellularLocation>
        <location evidence="1">Cell membrane</location>
        <topology evidence="1">Multi-pass membrane protein</topology>
    </subcellularLocation>
</comment>
<gene>
    <name evidence="8" type="ORF">FCN80_12620</name>
</gene>
<feature type="transmembrane region" description="Helical" evidence="7">
    <location>
        <begin position="76"/>
        <end position="96"/>
    </location>
</feature>
<evidence type="ECO:0000256" key="3">
    <source>
        <dbReference type="ARBA" id="ARBA00022475"/>
    </source>
</evidence>
<accession>A0ABY2SK69</accession>
<proteinExistence type="inferred from homology"/>
<feature type="transmembrane region" description="Helical" evidence="7">
    <location>
        <begin position="108"/>
        <end position="126"/>
    </location>
</feature>
<dbReference type="Proteomes" id="UP000305202">
    <property type="component" value="Unassembled WGS sequence"/>
</dbReference>
<keyword evidence="9" id="KW-1185">Reference proteome</keyword>
<name>A0ABY2SK69_9HYPH</name>
<feature type="transmembrane region" description="Helical" evidence="7">
    <location>
        <begin position="381"/>
        <end position="401"/>
    </location>
</feature>
<feature type="transmembrane region" description="Helical" evidence="7">
    <location>
        <begin position="42"/>
        <end position="64"/>
    </location>
</feature>
<comment type="caution">
    <text evidence="8">The sequence shown here is derived from an EMBL/GenBank/DDBJ whole genome shotgun (WGS) entry which is preliminary data.</text>
</comment>
<evidence type="ECO:0000313" key="9">
    <source>
        <dbReference type="Proteomes" id="UP000305202"/>
    </source>
</evidence>
<evidence type="ECO:0000256" key="7">
    <source>
        <dbReference type="SAM" id="Phobius"/>
    </source>
</evidence>
<evidence type="ECO:0000256" key="2">
    <source>
        <dbReference type="ARBA" id="ARBA00007430"/>
    </source>
</evidence>
<dbReference type="EMBL" id="SZPQ01000017">
    <property type="protein sequence ID" value="TKI05776.1"/>
    <property type="molecule type" value="Genomic_DNA"/>
</dbReference>
<feature type="transmembrane region" description="Helical" evidence="7">
    <location>
        <begin position="283"/>
        <end position="305"/>
    </location>
</feature>
<evidence type="ECO:0000256" key="4">
    <source>
        <dbReference type="ARBA" id="ARBA00022692"/>
    </source>
</evidence>
<comment type="similarity">
    <text evidence="2">Belongs to the polysaccharide synthase family.</text>
</comment>
<dbReference type="RefSeq" id="WP_136990513.1">
    <property type="nucleotide sequence ID" value="NZ_SZPQ01000017.1"/>
</dbReference>
<dbReference type="InterPro" id="IPR050833">
    <property type="entry name" value="Poly_Biosynth_Transport"/>
</dbReference>
<evidence type="ECO:0000256" key="1">
    <source>
        <dbReference type="ARBA" id="ARBA00004651"/>
    </source>
</evidence>
<reference evidence="8 9" key="1">
    <citation type="submission" date="2019-04" db="EMBL/GenBank/DDBJ databases">
        <authorList>
            <person name="Li M."/>
            <person name="Gao C."/>
        </authorList>
    </citation>
    <scope>NUCLEOTIDE SEQUENCE [LARGE SCALE GENOMIC DNA]</scope>
    <source>
        <strain evidence="8 9">BGMRC 2031</strain>
    </source>
</reference>
<dbReference type="PANTHER" id="PTHR30250">
    <property type="entry name" value="PST FAMILY PREDICTED COLANIC ACID TRANSPORTER"/>
    <property type="match status" value="1"/>
</dbReference>
<organism evidence="8 9">
    <name type="scientific">Martelella alba</name>
    <dbReference type="NCBI Taxonomy" id="2590451"/>
    <lineage>
        <taxon>Bacteria</taxon>
        <taxon>Pseudomonadati</taxon>
        <taxon>Pseudomonadota</taxon>
        <taxon>Alphaproteobacteria</taxon>
        <taxon>Hyphomicrobiales</taxon>
        <taxon>Aurantimonadaceae</taxon>
        <taxon>Martelella</taxon>
    </lineage>
</organism>
<evidence type="ECO:0000256" key="5">
    <source>
        <dbReference type="ARBA" id="ARBA00022989"/>
    </source>
</evidence>
<feature type="transmembrane region" description="Helical" evidence="7">
    <location>
        <begin position="9"/>
        <end position="30"/>
    </location>
</feature>
<dbReference type="PANTHER" id="PTHR30250:SF10">
    <property type="entry name" value="LIPOPOLYSACCHARIDE BIOSYNTHESIS PROTEIN WZXC"/>
    <property type="match status" value="1"/>
</dbReference>